<feature type="transmembrane region" description="Helical" evidence="5">
    <location>
        <begin position="12"/>
        <end position="31"/>
    </location>
</feature>
<evidence type="ECO:0000256" key="1">
    <source>
        <dbReference type="ARBA" id="ARBA00004141"/>
    </source>
</evidence>
<evidence type="ECO:0000256" key="5">
    <source>
        <dbReference type="SAM" id="Phobius"/>
    </source>
</evidence>
<feature type="transmembrane region" description="Helical" evidence="5">
    <location>
        <begin position="213"/>
        <end position="232"/>
    </location>
</feature>
<evidence type="ECO:0000259" key="6">
    <source>
        <dbReference type="Pfam" id="PF14378"/>
    </source>
</evidence>
<dbReference type="Proteomes" id="UP000034081">
    <property type="component" value="Unassembled WGS sequence"/>
</dbReference>
<organism evidence="7 8">
    <name type="scientific">Candidatus Woesebacteria bacterium GW2011_GWB1_38_8</name>
    <dbReference type="NCBI Taxonomy" id="1618570"/>
    <lineage>
        <taxon>Bacteria</taxon>
        <taxon>Candidatus Woeseibacteriota</taxon>
    </lineage>
</organism>
<protein>
    <submittedName>
        <fullName evidence="7">Phosphoesterase PA-phosphatase related protein</fullName>
    </submittedName>
</protein>
<dbReference type="EMBL" id="LBVL01000005">
    <property type="protein sequence ID" value="KKQ85642.1"/>
    <property type="molecule type" value="Genomic_DNA"/>
</dbReference>
<evidence type="ECO:0000313" key="7">
    <source>
        <dbReference type="EMBL" id="KKQ85642.1"/>
    </source>
</evidence>
<dbReference type="PANTHER" id="PTHR31310:SF7">
    <property type="entry name" value="PA-PHOSPHATASE RELATED-FAMILY PROTEIN DDB_G0268928"/>
    <property type="match status" value="1"/>
</dbReference>
<name>A0A0G0L3R8_9BACT</name>
<feature type="transmembrane region" description="Helical" evidence="5">
    <location>
        <begin position="37"/>
        <end position="54"/>
    </location>
</feature>
<keyword evidence="2 5" id="KW-0812">Transmembrane</keyword>
<dbReference type="Gene3D" id="1.20.144.10">
    <property type="entry name" value="Phosphatidic acid phosphatase type 2/haloperoxidase"/>
    <property type="match status" value="1"/>
</dbReference>
<dbReference type="GO" id="GO:0016020">
    <property type="term" value="C:membrane"/>
    <property type="evidence" value="ECO:0007669"/>
    <property type="project" value="UniProtKB-SubCell"/>
</dbReference>
<feature type="transmembrane region" description="Helical" evidence="5">
    <location>
        <begin position="61"/>
        <end position="78"/>
    </location>
</feature>
<dbReference type="Pfam" id="PF14378">
    <property type="entry name" value="PAP2_3"/>
    <property type="match status" value="1"/>
</dbReference>
<evidence type="ECO:0000256" key="4">
    <source>
        <dbReference type="ARBA" id="ARBA00023136"/>
    </source>
</evidence>
<dbReference type="InterPro" id="IPR052185">
    <property type="entry name" value="IPC_Synthase-Related"/>
</dbReference>
<comment type="caution">
    <text evidence="7">The sequence shown here is derived from an EMBL/GenBank/DDBJ whole genome shotgun (WGS) entry which is preliminary data.</text>
</comment>
<proteinExistence type="predicted"/>
<dbReference type="PANTHER" id="PTHR31310">
    <property type="match status" value="1"/>
</dbReference>
<comment type="subcellular location">
    <subcellularLocation>
        <location evidence="1">Membrane</location>
        <topology evidence="1">Multi-pass membrane protein</topology>
    </subcellularLocation>
</comment>
<dbReference type="STRING" id="1618570.UT08_C0005G0093"/>
<evidence type="ECO:0000313" key="8">
    <source>
        <dbReference type="Proteomes" id="UP000034081"/>
    </source>
</evidence>
<feature type="transmembrane region" description="Helical" evidence="5">
    <location>
        <begin position="261"/>
        <end position="279"/>
    </location>
</feature>
<feature type="transmembrane region" description="Helical" evidence="5">
    <location>
        <begin position="239"/>
        <end position="255"/>
    </location>
</feature>
<dbReference type="AlphaFoldDB" id="A0A0G0L3R8"/>
<feature type="transmembrane region" description="Helical" evidence="5">
    <location>
        <begin position="123"/>
        <end position="143"/>
    </location>
</feature>
<dbReference type="InterPro" id="IPR036938">
    <property type="entry name" value="PAP2/HPO_sf"/>
</dbReference>
<feature type="transmembrane region" description="Helical" evidence="5">
    <location>
        <begin position="155"/>
        <end position="176"/>
    </location>
</feature>
<sequence length="294" mass="34773">MSKQKSDSFKNLFFWFLIIIGYISFINIFVIKTTPEFLLIQFAFITTVFLTSRLKDYAIDWIPFIGFFLLYEFLRGFADDLSPFRTLTLLWIYKLEQAIFGTLPTLSLQQLFGENKLIINISLFFYALFFYYSFLTAFIIWIYNRNLFKEYAKKFLLLSITGLVFFFLIPTAPPWLIEKSENLGIRRIIYEGNILDNYVILTLYNYLFHGNEIAALPSLHSAWPMFTSLFIVKKFKNRFRYLLLIIPLMVGFSVVLTGEHFILDVLLGFVLAYLVLKYFPKNVVQRFKLLLTSH</sequence>
<feature type="domain" description="Inositolphosphotransferase Aur1/Ipt1" evidence="6">
    <location>
        <begin position="91"/>
        <end position="275"/>
    </location>
</feature>
<evidence type="ECO:0000256" key="3">
    <source>
        <dbReference type="ARBA" id="ARBA00022989"/>
    </source>
</evidence>
<gene>
    <name evidence="7" type="ORF">UT08_C0005G0093</name>
</gene>
<dbReference type="InterPro" id="IPR026841">
    <property type="entry name" value="Aur1/Ipt1"/>
</dbReference>
<keyword evidence="4 5" id="KW-0472">Membrane</keyword>
<accession>A0A0G0L3R8</accession>
<evidence type="ECO:0000256" key="2">
    <source>
        <dbReference type="ARBA" id="ARBA00022692"/>
    </source>
</evidence>
<reference evidence="7 8" key="1">
    <citation type="journal article" date="2015" name="Nature">
        <title>rRNA introns, odd ribosomes, and small enigmatic genomes across a large radiation of phyla.</title>
        <authorList>
            <person name="Brown C.T."/>
            <person name="Hug L.A."/>
            <person name="Thomas B.C."/>
            <person name="Sharon I."/>
            <person name="Castelle C.J."/>
            <person name="Singh A."/>
            <person name="Wilkins M.J."/>
            <person name="Williams K.H."/>
            <person name="Banfield J.F."/>
        </authorList>
    </citation>
    <scope>NUCLEOTIDE SEQUENCE [LARGE SCALE GENOMIC DNA]</scope>
</reference>
<keyword evidence="3 5" id="KW-1133">Transmembrane helix</keyword>
<dbReference type="SUPFAM" id="SSF48317">
    <property type="entry name" value="Acid phosphatase/Vanadium-dependent haloperoxidase"/>
    <property type="match status" value="1"/>
</dbReference>